<accession>A0A8J6IML8</accession>
<gene>
    <name evidence="2" type="ORF">H8K20_04075</name>
</gene>
<dbReference type="EMBL" id="JACOGI010000001">
    <property type="protein sequence ID" value="MBC3515577.1"/>
    <property type="molecule type" value="Genomic_DNA"/>
</dbReference>
<evidence type="ECO:0008006" key="4">
    <source>
        <dbReference type="Google" id="ProtNLM"/>
    </source>
</evidence>
<proteinExistence type="predicted"/>
<protein>
    <recommendedName>
        <fullName evidence="4">DUF5050 domain-containing protein</fullName>
    </recommendedName>
</protein>
<dbReference type="SUPFAM" id="SSF63829">
    <property type="entry name" value="Calcium-dependent phosphotriesterase"/>
    <property type="match status" value="1"/>
</dbReference>
<evidence type="ECO:0000313" key="2">
    <source>
        <dbReference type="EMBL" id="MBC3515577.1"/>
    </source>
</evidence>
<evidence type="ECO:0000256" key="1">
    <source>
        <dbReference type="SAM" id="SignalP"/>
    </source>
</evidence>
<feature type="signal peptide" evidence="1">
    <location>
        <begin position="1"/>
        <end position="21"/>
    </location>
</feature>
<sequence>MWKKWAPLLCAALLVLLTGCAGGEKKHGSGDGAKKSAGPTYADRLYDDTGGRYLNARLVQDSDHLYLCGNTALYQVDRKTDRAQLLVEHGSEIGALFRYKHCLYYTDIQANSAWVYDLKAKKESPLPIPPIENIILDECHCTYRGDDASTRYRTYCLEPDPTVPQLIDDKLYKAADTGGEILETILQPEEGLFIRAYRPEFYRQNRHIWLRDISYEGDAMQVITELYVPEGAYYTDLAGQLQFAGVDGKKQIVADLGDSCRIYLANYDEQWLYGVCSTDCQVDFVQISRQNGQMTVLPAMQHASDQYALTPAAQFSVNTADGWVYFLDAQQEKLMRFRAAEPDHVQAEPFA</sequence>
<feature type="chain" id="PRO_5038563031" description="DUF5050 domain-containing protein" evidence="1">
    <location>
        <begin position="22"/>
        <end position="351"/>
    </location>
</feature>
<comment type="caution">
    <text evidence="2">The sequence shown here is derived from an EMBL/GenBank/DDBJ whole genome shotgun (WGS) entry which is preliminary data.</text>
</comment>
<organism evidence="2 3">
    <name type="scientific">Neobittarella massiliensis</name>
    <name type="common">ex Bilen et al. 2018</name>
    <dbReference type="NCBI Taxonomy" id="2041842"/>
    <lineage>
        <taxon>Bacteria</taxon>
        <taxon>Bacillati</taxon>
        <taxon>Bacillota</taxon>
        <taxon>Clostridia</taxon>
        <taxon>Eubacteriales</taxon>
        <taxon>Oscillospiraceae</taxon>
        <taxon>Neobittarella (ex Bilen et al. 2018)</taxon>
    </lineage>
</organism>
<evidence type="ECO:0000313" key="3">
    <source>
        <dbReference type="Proteomes" id="UP000597668"/>
    </source>
</evidence>
<dbReference type="PROSITE" id="PS51257">
    <property type="entry name" value="PROKAR_LIPOPROTEIN"/>
    <property type="match status" value="1"/>
</dbReference>
<dbReference type="AlphaFoldDB" id="A0A8J6IML8"/>
<keyword evidence="1" id="KW-0732">Signal</keyword>
<keyword evidence="3" id="KW-1185">Reference proteome</keyword>
<dbReference type="Proteomes" id="UP000597668">
    <property type="component" value="Unassembled WGS sequence"/>
</dbReference>
<reference evidence="2" key="1">
    <citation type="submission" date="2020-08" db="EMBL/GenBank/DDBJ databases">
        <authorList>
            <person name="Liu C."/>
            <person name="Sun Q."/>
        </authorList>
    </citation>
    <scope>NUCLEOTIDE SEQUENCE</scope>
    <source>
        <strain evidence="2">NSJ-65</strain>
    </source>
</reference>
<name>A0A8J6IML8_9FIRM</name>